<evidence type="ECO:0000313" key="4">
    <source>
        <dbReference type="Proteomes" id="UP001596050"/>
    </source>
</evidence>
<reference evidence="4" key="1">
    <citation type="journal article" date="2019" name="Int. J. Syst. Evol. Microbiol.">
        <title>The Global Catalogue of Microorganisms (GCM) 10K type strain sequencing project: providing services to taxonomists for standard genome sequencing and annotation.</title>
        <authorList>
            <consortium name="The Broad Institute Genomics Platform"/>
            <consortium name="The Broad Institute Genome Sequencing Center for Infectious Disease"/>
            <person name="Wu L."/>
            <person name="Ma J."/>
        </authorList>
    </citation>
    <scope>NUCLEOTIDE SEQUENCE [LARGE SCALE GENOMIC DNA]</scope>
    <source>
        <strain evidence="4">KACC 12649</strain>
    </source>
</reference>
<evidence type="ECO:0000313" key="3">
    <source>
        <dbReference type="EMBL" id="MFC5462124.1"/>
    </source>
</evidence>
<dbReference type="SUPFAM" id="SSF56935">
    <property type="entry name" value="Porins"/>
    <property type="match status" value="1"/>
</dbReference>
<dbReference type="InterPro" id="IPR030887">
    <property type="entry name" value="Beta-barrel_YaiO"/>
</dbReference>
<feature type="signal peptide" evidence="1">
    <location>
        <begin position="1"/>
        <end position="20"/>
    </location>
</feature>
<comment type="caution">
    <text evidence="3">The sequence shown here is derived from an EMBL/GenBank/DDBJ whole genome shotgun (WGS) entry which is preliminary data.</text>
</comment>
<feature type="domain" description="YaiO beta-barrel" evidence="2">
    <location>
        <begin position="27"/>
        <end position="185"/>
    </location>
</feature>
<evidence type="ECO:0000256" key="1">
    <source>
        <dbReference type="SAM" id="SignalP"/>
    </source>
</evidence>
<accession>A0ABW0L8L8</accession>
<dbReference type="EMBL" id="JBHSMU010000015">
    <property type="protein sequence ID" value="MFC5462124.1"/>
    <property type="molecule type" value="Genomic_DNA"/>
</dbReference>
<organism evidence="3 4">
    <name type="scientific">Massilia niabensis</name>
    <dbReference type="NCBI Taxonomy" id="544910"/>
    <lineage>
        <taxon>Bacteria</taxon>
        <taxon>Pseudomonadati</taxon>
        <taxon>Pseudomonadota</taxon>
        <taxon>Betaproteobacteria</taxon>
        <taxon>Burkholderiales</taxon>
        <taxon>Oxalobacteraceae</taxon>
        <taxon>Telluria group</taxon>
        <taxon>Massilia</taxon>
    </lineage>
</organism>
<keyword evidence="4" id="KW-1185">Reference proteome</keyword>
<protein>
    <submittedName>
        <fullName evidence="3">YaiO family outer membrane beta-barrel protein</fullName>
    </submittedName>
</protein>
<keyword evidence="1" id="KW-0732">Signal</keyword>
<evidence type="ECO:0000259" key="2">
    <source>
        <dbReference type="Pfam" id="PF19413"/>
    </source>
</evidence>
<sequence length="247" mass="26337">MRAAFLLAAAAALAALPAQAAETVARVSAASEQLSNGSPGWREVGVGMQLRYGPRQVLDLAGADVHRFGLHDSQFAASYSLPLSNVLTATVEGNASATHRVLARHAFGAALQFEFAPAWLLHGGARTSKYDSGTVNGFQVALEHYFSSWSVLLGWRPTRAFGETVHSAELRANHYYGERNAIGLIAAGGEEAASVPGGVVLTDVRSLALTGRHWVNPRWALTWGASYARQGSLYTRKGLNAGVQYVF</sequence>
<dbReference type="Pfam" id="PF19413">
    <property type="entry name" value="YaiO"/>
    <property type="match status" value="1"/>
</dbReference>
<name>A0ABW0L8L8_9BURK</name>
<gene>
    <name evidence="3" type="ORF">ACFPN5_20115</name>
</gene>
<dbReference type="RefSeq" id="WP_379785575.1">
    <property type="nucleotide sequence ID" value="NZ_JBHSMU010000015.1"/>
</dbReference>
<proteinExistence type="predicted"/>
<dbReference type="NCBIfam" id="TIGR04390">
    <property type="entry name" value="OMP_YaiO_dom"/>
    <property type="match status" value="1"/>
</dbReference>
<dbReference type="Proteomes" id="UP001596050">
    <property type="component" value="Unassembled WGS sequence"/>
</dbReference>
<feature type="chain" id="PRO_5046046096" evidence="1">
    <location>
        <begin position="21"/>
        <end position="247"/>
    </location>
</feature>